<proteinExistence type="predicted"/>
<protein>
    <submittedName>
        <fullName evidence="1">Uncharacterized protein</fullName>
    </submittedName>
</protein>
<sequence>MTIKSILQSSYNGDRERFSYTQFFGFQTVAQGGVKDKLDNVS</sequence>
<gene>
    <name evidence="1" type="ORF">ACFOU2_10590</name>
</gene>
<dbReference type="Proteomes" id="UP001595752">
    <property type="component" value="Unassembled WGS sequence"/>
</dbReference>
<comment type="caution">
    <text evidence="1">The sequence shown here is derived from an EMBL/GenBank/DDBJ whole genome shotgun (WGS) entry which is preliminary data.</text>
</comment>
<organism evidence="1 2">
    <name type="scientific">Bacillus songklensis</name>
    <dbReference type="NCBI Taxonomy" id="1069116"/>
    <lineage>
        <taxon>Bacteria</taxon>
        <taxon>Bacillati</taxon>
        <taxon>Bacillota</taxon>
        <taxon>Bacilli</taxon>
        <taxon>Bacillales</taxon>
        <taxon>Bacillaceae</taxon>
        <taxon>Bacillus</taxon>
    </lineage>
</organism>
<keyword evidence="2" id="KW-1185">Reference proteome</keyword>
<reference evidence="2" key="1">
    <citation type="journal article" date="2019" name="Int. J. Syst. Evol. Microbiol.">
        <title>The Global Catalogue of Microorganisms (GCM) 10K type strain sequencing project: providing services to taxonomists for standard genome sequencing and annotation.</title>
        <authorList>
            <consortium name="The Broad Institute Genomics Platform"/>
            <consortium name="The Broad Institute Genome Sequencing Center for Infectious Disease"/>
            <person name="Wu L."/>
            <person name="Ma J."/>
        </authorList>
    </citation>
    <scope>NUCLEOTIDE SEQUENCE [LARGE SCALE GENOMIC DNA]</scope>
    <source>
        <strain evidence="2">CCUG 61889</strain>
    </source>
</reference>
<dbReference type="EMBL" id="JBHRZT010000043">
    <property type="protein sequence ID" value="MFC3883927.1"/>
    <property type="molecule type" value="Genomic_DNA"/>
</dbReference>
<name>A0ABV8B2L0_9BACI</name>
<evidence type="ECO:0000313" key="1">
    <source>
        <dbReference type="EMBL" id="MFC3883927.1"/>
    </source>
</evidence>
<evidence type="ECO:0000313" key="2">
    <source>
        <dbReference type="Proteomes" id="UP001595752"/>
    </source>
</evidence>
<accession>A0ABV8B2L0</accession>